<evidence type="ECO:0000313" key="9">
    <source>
        <dbReference type="Proteomes" id="UP001652660"/>
    </source>
</evidence>
<dbReference type="GeneID" id="113734478"/>
<dbReference type="GO" id="GO:0005789">
    <property type="term" value="C:endoplasmic reticulum membrane"/>
    <property type="evidence" value="ECO:0007669"/>
    <property type="project" value="UniProtKB-SubCell"/>
</dbReference>
<dbReference type="Pfam" id="PF02453">
    <property type="entry name" value="Reticulon"/>
    <property type="match status" value="1"/>
</dbReference>
<proteinExistence type="predicted"/>
<dbReference type="InterPro" id="IPR003388">
    <property type="entry name" value="Reticulon"/>
</dbReference>
<evidence type="ECO:0000313" key="10">
    <source>
        <dbReference type="RefSeq" id="XP_027116844.2"/>
    </source>
</evidence>
<dbReference type="RefSeq" id="XP_027116844.2">
    <property type="nucleotide sequence ID" value="XM_027261043.2"/>
</dbReference>
<dbReference type="AlphaFoldDB" id="A0A6P6WN00"/>
<dbReference type="InterPro" id="IPR045064">
    <property type="entry name" value="Reticulon-like"/>
</dbReference>
<keyword evidence="2 6" id="KW-0812">Transmembrane</keyword>
<keyword evidence="4 6" id="KW-1133">Transmembrane helix</keyword>
<feature type="compositionally biased region" description="Basic and acidic residues" evidence="7">
    <location>
        <begin position="10"/>
        <end position="25"/>
    </location>
</feature>
<feature type="domain" description="Reticulon" evidence="8">
    <location>
        <begin position="148"/>
        <end position="297"/>
    </location>
</feature>
<gene>
    <name evidence="10" type="primary">LOC113734478</name>
</gene>
<evidence type="ECO:0000256" key="4">
    <source>
        <dbReference type="ARBA" id="ARBA00022989"/>
    </source>
</evidence>
<reference evidence="9" key="1">
    <citation type="journal article" date="2025" name="Foods">
        <title>Unveiling the Microbial Signatures of Arabica Coffee Cherries: Insights into Ripeness Specific Diversity, Functional Traits, and Implications for Quality and Safety.</title>
        <authorList>
            <consortium name="RefSeq"/>
            <person name="Tenea G.N."/>
            <person name="Cifuentes V."/>
            <person name="Reyes P."/>
            <person name="Cevallos-Vallejos M."/>
        </authorList>
    </citation>
    <scope>NUCLEOTIDE SEQUENCE [LARGE SCALE GENOMIC DNA]</scope>
</reference>
<organism evidence="9 10">
    <name type="scientific">Coffea arabica</name>
    <name type="common">Arabian coffee</name>
    <dbReference type="NCBI Taxonomy" id="13443"/>
    <lineage>
        <taxon>Eukaryota</taxon>
        <taxon>Viridiplantae</taxon>
        <taxon>Streptophyta</taxon>
        <taxon>Embryophyta</taxon>
        <taxon>Tracheophyta</taxon>
        <taxon>Spermatophyta</taxon>
        <taxon>Magnoliopsida</taxon>
        <taxon>eudicotyledons</taxon>
        <taxon>Gunneridae</taxon>
        <taxon>Pentapetalae</taxon>
        <taxon>asterids</taxon>
        <taxon>lamiids</taxon>
        <taxon>Gentianales</taxon>
        <taxon>Rubiaceae</taxon>
        <taxon>Ixoroideae</taxon>
        <taxon>Gardenieae complex</taxon>
        <taxon>Bertiereae - Coffeeae clade</taxon>
        <taxon>Coffeeae</taxon>
        <taxon>Coffea</taxon>
    </lineage>
</organism>
<name>A0A6P6WN00_COFAR</name>
<keyword evidence="9" id="KW-1185">Reference proteome</keyword>
<comment type="subcellular location">
    <subcellularLocation>
        <location evidence="1 6">Endoplasmic reticulum membrane</location>
        <topology evidence="1 6">Multi-pass membrane protein</topology>
    </subcellularLocation>
</comment>
<sequence length="315" mass="35171">MYQTTNQQKSTDEKTPLEVDHEEQQDKVQETTCQHAFLRLPPGRRSILFRRNPSGTTHQVPNPEDGSAPRVLPANNTSSTAETRISAVLNSEGGSRSVLAPNRCTSSTTSTQSRLKIQTNIVAMPVDDTLPPIAVGVQTPHAAVAALVMDLLFWRSMYLSILVLLVATATWVTLQLYHYYMVDVVSRMAMLLVTLIFVWGNIHRLLKNEAPDFSGMEISEARAEGMARGIRECIDEGIRWLFRVGVEREWSVFGATVFALGLLSWIATHFDLLTIVYMGVVLGMIVPAIYVKHEEKIIELWKAIYLRGLSACPCI</sequence>
<dbReference type="OrthoDB" id="567788at2759"/>
<feature type="transmembrane region" description="Helical" evidence="6">
    <location>
        <begin position="157"/>
        <end position="178"/>
    </location>
</feature>
<dbReference type="Proteomes" id="UP001652660">
    <property type="component" value="Chromosome 3c"/>
</dbReference>
<evidence type="ECO:0000256" key="5">
    <source>
        <dbReference type="ARBA" id="ARBA00023136"/>
    </source>
</evidence>
<accession>A0A6P6WN00</accession>
<dbReference type="PANTHER" id="PTHR10994:SF145">
    <property type="entry name" value="RETICULON-LIKE PROTEIN B13"/>
    <property type="match status" value="1"/>
</dbReference>
<reference evidence="10" key="2">
    <citation type="submission" date="2025-08" db="UniProtKB">
        <authorList>
            <consortium name="RefSeq"/>
        </authorList>
    </citation>
    <scope>IDENTIFICATION</scope>
    <source>
        <tissue evidence="10">Leaves</tissue>
    </source>
</reference>
<feature type="transmembrane region" description="Helical" evidence="6">
    <location>
        <begin position="274"/>
        <end position="291"/>
    </location>
</feature>
<evidence type="ECO:0000256" key="6">
    <source>
        <dbReference type="RuleBase" id="RU363132"/>
    </source>
</evidence>
<dbReference type="GO" id="GO:0009617">
    <property type="term" value="P:response to bacterium"/>
    <property type="evidence" value="ECO:0007669"/>
    <property type="project" value="InterPro"/>
</dbReference>
<evidence type="ECO:0000256" key="3">
    <source>
        <dbReference type="ARBA" id="ARBA00022824"/>
    </source>
</evidence>
<feature type="transmembrane region" description="Helical" evidence="6">
    <location>
        <begin position="250"/>
        <end position="268"/>
    </location>
</feature>
<keyword evidence="5 6" id="KW-0472">Membrane</keyword>
<dbReference type="PROSITE" id="PS50845">
    <property type="entry name" value="RETICULON"/>
    <property type="match status" value="1"/>
</dbReference>
<dbReference type="PANTHER" id="PTHR10994">
    <property type="entry name" value="RETICULON"/>
    <property type="match status" value="1"/>
</dbReference>
<feature type="region of interest" description="Disordered" evidence="7">
    <location>
        <begin position="49"/>
        <end position="81"/>
    </location>
</feature>
<feature type="transmembrane region" description="Helical" evidence="6">
    <location>
        <begin position="184"/>
        <end position="202"/>
    </location>
</feature>
<evidence type="ECO:0000259" key="8">
    <source>
        <dbReference type="PROSITE" id="PS50845"/>
    </source>
</evidence>
<evidence type="ECO:0000256" key="2">
    <source>
        <dbReference type="ARBA" id="ARBA00022692"/>
    </source>
</evidence>
<feature type="region of interest" description="Disordered" evidence="7">
    <location>
        <begin position="1"/>
        <end position="25"/>
    </location>
</feature>
<evidence type="ECO:0000256" key="1">
    <source>
        <dbReference type="ARBA" id="ARBA00004477"/>
    </source>
</evidence>
<evidence type="ECO:0000256" key="7">
    <source>
        <dbReference type="SAM" id="MobiDB-lite"/>
    </source>
</evidence>
<keyword evidence="3 6" id="KW-0256">Endoplasmic reticulum</keyword>
<protein>
    <recommendedName>
        <fullName evidence="6">Reticulon-like protein</fullName>
    </recommendedName>
</protein>